<dbReference type="PANTHER" id="PTHR11085:SF4">
    <property type="entry name" value="NAD-DEPENDENT PROTEIN DEACYLASE"/>
    <property type="match status" value="1"/>
</dbReference>
<protein>
    <submittedName>
        <fullName evidence="4">NAD-dependent protein deacylase</fullName>
        <ecNumber evidence="4">3.5.1.-</ecNumber>
    </submittedName>
</protein>
<reference evidence="4" key="1">
    <citation type="submission" date="2019-03" db="EMBL/GenBank/DDBJ databases">
        <authorList>
            <person name="Hao L."/>
        </authorList>
    </citation>
    <scope>NUCLEOTIDE SEQUENCE</scope>
</reference>
<dbReference type="EMBL" id="CAADRN010000209">
    <property type="protein sequence ID" value="VFU15140.1"/>
    <property type="molecule type" value="Genomic_DNA"/>
</dbReference>
<keyword evidence="4" id="KW-0378">Hydrolase</keyword>
<dbReference type="GO" id="GO:0070403">
    <property type="term" value="F:NAD+ binding"/>
    <property type="evidence" value="ECO:0007669"/>
    <property type="project" value="InterPro"/>
</dbReference>
<dbReference type="Pfam" id="PF02146">
    <property type="entry name" value="SIR2"/>
    <property type="match status" value="1"/>
</dbReference>
<keyword evidence="2" id="KW-0520">NAD</keyword>
<gene>
    <name evidence="4" type="primary">cobB</name>
    <name evidence="4" type="ORF">SCFA_2870004</name>
</gene>
<feature type="domain" description="Deacetylase sirtuin-type" evidence="3">
    <location>
        <begin position="1"/>
        <end position="281"/>
    </location>
</feature>
<dbReference type="Gene3D" id="3.40.50.1220">
    <property type="entry name" value="TPP-binding domain"/>
    <property type="match status" value="1"/>
</dbReference>
<dbReference type="InterPro" id="IPR029035">
    <property type="entry name" value="DHS-like_NAD/FAD-binding_dom"/>
</dbReference>
<dbReference type="GO" id="GO:0016787">
    <property type="term" value="F:hydrolase activity"/>
    <property type="evidence" value="ECO:0007669"/>
    <property type="project" value="UniProtKB-KW"/>
</dbReference>
<dbReference type="GO" id="GO:0017136">
    <property type="term" value="F:histone deacetylase activity, NAD-dependent"/>
    <property type="evidence" value="ECO:0007669"/>
    <property type="project" value="TreeGrafter"/>
</dbReference>
<evidence type="ECO:0000256" key="2">
    <source>
        <dbReference type="ARBA" id="ARBA00023027"/>
    </source>
</evidence>
<dbReference type="EC" id="3.5.1.-" evidence="4"/>
<accession>A0A485M0E7</accession>
<dbReference type="InterPro" id="IPR050134">
    <property type="entry name" value="NAD-dep_sirtuin_deacylases"/>
</dbReference>
<dbReference type="InterPro" id="IPR003000">
    <property type="entry name" value="Sirtuin"/>
</dbReference>
<evidence type="ECO:0000313" key="4">
    <source>
        <dbReference type="EMBL" id="VFU15140.1"/>
    </source>
</evidence>
<dbReference type="AlphaFoldDB" id="A0A485M0E7"/>
<evidence type="ECO:0000259" key="3">
    <source>
        <dbReference type="PROSITE" id="PS50305"/>
    </source>
</evidence>
<name>A0A485M0E7_9ZZZZ</name>
<proteinExistence type="predicted"/>
<dbReference type="InterPro" id="IPR026590">
    <property type="entry name" value="Ssirtuin_cat_dom"/>
</dbReference>
<sequence length="281" mass="31738">MKLQEASRIAAQKLKSAQALIITSGAGMGVDSGLPDFRGNKGFWKAYPMYERLGLNFFEAANPAHFIRDPAFGWGFYGHRAGLYSNTHPHEGFYLLRQWIDRYNLDYFVVTSNVDGHYQKAGFAEEKVFEIHGSIGYLQCTRPCTGDIWPCTETIPVNQENMRAEHIPRCPQCGAVARPNILMFGDYFWNDGRTAQQERNFKSFLKLHSQNPLVVIETGAGTAVPTIRRLSEHLGSYCQATVFRINPREPYIAPPHFSLACNALEGLRLIDAFIQEELAID</sequence>
<dbReference type="PANTHER" id="PTHR11085">
    <property type="entry name" value="NAD-DEPENDENT PROTEIN DEACYLASE SIRTUIN-5, MITOCHONDRIAL-RELATED"/>
    <property type="match status" value="1"/>
</dbReference>
<organism evidence="4">
    <name type="scientific">anaerobic digester metagenome</name>
    <dbReference type="NCBI Taxonomy" id="1263854"/>
    <lineage>
        <taxon>unclassified sequences</taxon>
        <taxon>metagenomes</taxon>
        <taxon>ecological metagenomes</taxon>
    </lineage>
</organism>
<dbReference type="InterPro" id="IPR026591">
    <property type="entry name" value="Sirtuin_cat_small_dom_sf"/>
</dbReference>
<dbReference type="SUPFAM" id="SSF52467">
    <property type="entry name" value="DHS-like NAD/FAD-binding domain"/>
    <property type="match status" value="1"/>
</dbReference>
<keyword evidence="1" id="KW-0808">Transferase</keyword>
<dbReference type="Gene3D" id="3.30.1600.10">
    <property type="entry name" value="SIR2/SIRT2 'Small Domain"/>
    <property type="match status" value="1"/>
</dbReference>
<evidence type="ECO:0000256" key="1">
    <source>
        <dbReference type="ARBA" id="ARBA00022679"/>
    </source>
</evidence>
<dbReference type="PROSITE" id="PS50305">
    <property type="entry name" value="SIRTUIN"/>
    <property type="match status" value="1"/>
</dbReference>